<dbReference type="AlphaFoldDB" id="A0A9P6YEK4"/>
<organism evidence="2 3">
    <name type="scientific">Rhizopus delemar</name>
    <dbReference type="NCBI Taxonomy" id="936053"/>
    <lineage>
        <taxon>Eukaryota</taxon>
        <taxon>Fungi</taxon>
        <taxon>Fungi incertae sedis</taxon>
        <taxon>Mucoromycota</taxon>
        <taxon>Mucoromycotina</taxon>
        <taxon>Mucoromycetes</taxon>
        <taxon>Mucorales</taxon>
        <taxon>Mucorineae</taxon>
        <taxon>Rhizopodaceae</taxon>
        <taxon>Rhizopus</taxon>
    </lineage>
</organism>
<sequence length="279" mass="31306">MADAHGSGLGHAHRNHEAQLRDVDRDLVRGRLVGAQAAYQQRGDDEQATFHQHGDTDRQAGAQQFPDRLPARPFEVREQLQVGEALGEPQVGSEGDRLQPHHPRRGDAEAFGTHFRETELAVGQHIAHRRQHQQAAETQQHGRQRPVHALAQVAHAEVQGQRRAAPAHRMQERGRARHDGRGDAEGRQQRRHHGEEGEHDQAQAQCQPQCLAEQRADLALAASAVQLRYRGGERDQRADRDQHRQPQQGGADGHRGQGRWRHGPAQAAGRADRWRRLPC</sequence>
<feature type="region of interest" description="Disordered" evidence="1">
    <location>
        <begin position="231"/>
        <end position="279"/>
    </location>
</feature>
<accession>A0A9P6YEK4</accession>
<feature type="region of interest" description="Disordered" evidence="1">
    <location>
        <begin position="125"/>
        <end position="206"/>
    </location>
</feature>
<evidence type="ECO:0000256" key="1">
    <source>
        <dbReference type="SAM" id="MobiDB-lite"/>
    </source>
</evidence>
<reference evidence="2 3" key="1">
    <citation type="journal article" date="2020" name="Microb. Genom.">
        <title>Genetic diversity of clinical and environmental Mucorales isolates obtained from an investigation of mucormycosis cases among solid organ transplant recipients.</title>
        <authorList>
            <person name="Nguyen M.H."/>
            <person name="Kaul D."/>
            <person name="Muto C."/>
            <person name="Cheng S.J."/>
            <person name="Richter R.A."/>
            <person name="Bruno V.M."/>
            <person name="Liu G."/>
            <person name="Beyhan S."/>
            <person name="Sundermann A.J."/>
            <person name="Mounaud S."/>
            <person name="Pasculle A.W."/>
            <person name="Nierman W.C."/>
            <person name="Driscoll E."/>
            <person name="Cumbie R."/>
            <person name="Clancy C.J."/>
            <person name="Dupont C.L."/>
        </authorList>
    </citation>
    <scope>NUCLEOTIDE SEQUENCE [LARGE SCALE GENOMIC DNA]</scope>
    <source>
        <strain evidence="2 3">GL24</strain>
    </source>
</reference>
<evidence type="ECO:0000313" key="3">
    <source>
        <dbReference type="Proteomes" id="UP000740926"/>
    </source>
</evidence>
<protein>
    <submittedName>
        <fullName evidence="2">Uncharacterized protein</fullName>
    </submittedName>
</protein>
<feature type="compositionally biased region" description="Basic and acidic residues" evidence="1">
    <location>
        <begin position="169"/>
        <end position="201"/>
    </location>
</feature>
<dbReference type="EMBL" id="JAANIU010005764">
    <property type="protein sequence ID" value="KAG1545589.1"/>
    <property type="molecule type" value="Genomic_DNA"/>
</dbReference>
<proteinExistence type="predicted"/>
<dbReference type="Proteomes" id="UP000740926">
    <property type="component" value="Unassembled WGS sequence"/>
</dbReference>
<feature type="compositionally biased region" description="Basic and acidic residues" evidence="1">
    <location>
        <begin position="231"/>
        <end position="244"/>
    </location>
</feature>
<name>A0A9P6YEK4_9FUNG</name>
<evidence type="ECO:0000313" key="2">
    <source>
        <dbReference type="EMBL" id="KAG1545589.1"/>
    </source>
</evidence>
<feature type="region of interest" description="Disordered" evidence="1">
    <location>
        <begin position="84"/>
        <end position="108"/>
    </location>
</feature>
<keyword evidence="3" id="KW-1185">Reference proteome</keyword>
<gene>
    <name evidence="2" type="ORF">G6F50_013732</name>
</gene>
<feature type="region of interest" description="Disordered" evidence="1">
    <location>
        <begin position="1"/>
        <end position="22"/>
    </location>
</feature>
<feature type="region of interest" description="Disordered" evidence="1">
    <location>
        <begin position="37"/>
        <end position="66"/>
    </location>
</feature>
<comment type="caution">
    <text evidence="2">The sequence shown here is derived from an EMBL/GenBank/DDBJ whole genome shotgun (WGS) entry which is preliminary data.</text>
</comment>
<feature type="compositionally biased region" description="Basic and acidic residues" evidence="1">
    <location>
        <begin position="270"/>
        <end position="279"/>
    </location>
</feature>